<dbReference type="Pfam" id="PF00027">
    <property type="entry name" value="cNMP_binding"/>
    <property type="match status" value="1"/>
</dbReference>
<name>A0ABN7RW54_OIKDI</name>
<evidence type="ECO:0000256" key="6">
    <source>
        <dbReference type="ARBA" id="ARBA00023053"/>
    </source>
</evidence>
<evidence type="ECO:0000256" key="2">
    <source>
        <dbReference type="ARBA" id="ARBA00022448"/>
    </source>
</evidence>
<keyword evidence="6" id="KW-0915">Sodium</keyword>
<evidence type="ECO:0000259" key="11">
    <source>
        <dbReference type="Pfam" id="PF00027"/>
    </source>
</evidence>
<dbReference type="Proteomes" id="UP001158576">
    <property type="component" value="Chromosome PAR"/>
</dbReference>
<feature type="transmembrane region" description="Helical" evidence="10">
    <location>
        <begin position="132"/>
        <end position="152"/>
    </location>
</feature>
<dbReference type="InterPro" id="IPR006153">
    <property type="entry name" value="Cation/H_exchanger_TM"/>
</dbReference>
<evidence type="ECO:0000313" key="14">
    <source>
        <dbReference type="EMBL" id="CAG5083566.1"/>
    </source>
</evidence>
<organism evidence="14 15">
    <name type="scientific">Oikopleura dioica</name>
    <name type="common">Tunicate</name>
    <dbReference type="NCBI Taxonomy" id="34765"/>
    <lineage>
        <taxon>Eukaryota</taxon>
        <taxon>Metazoa</taxon>
        <taxon>Chordata</taxon>
        <taxon>Tunicata</taxon>
        <taxon>Appendicularia</taxon>
        <taxon>Copelata</taxon>
        <taxon>Oikopleuridae</taxon>
        <taxon>Oikopleura</taxon>
    </lineage>
</organism>
<evidence type="ECO:0000259" key="12">
    <source>
        <dbReference type="Pfam" id="PF00520"/>
    </source>
</evidence>
<dbReference type="Gene3D" id="2.60.120.10">
    <property type="entry name" value="Jelly Rolls"/>
    <property type="match status" value="1"/>
</dbReference>
<keyword evidence="3" id="KW-1003">Cell membrane</keyword>
<proteinExistence type="predicted"/>
<reference evidence="14 15" key="1">
    <citation type="submission" date="2021-04" db="EMBL/GenBank/DDBJ databases">
        <authorList>
            <person name="Bliznina A."/>
        </authorList>
    </citation>
    <scope>NUCLEOTIDE SEQUENCE [LARGE SCALE GENOMIC DNA]</scope>
</reference>
<keyword evidence="4 10" id="KW-0812">Transmembrane</keyword>
<evidence type="ECO:0000256" key="7">
    <source>
        <dbReference type="ARBA" id="ARBA00023065"/>
    </source>
</evidence>
<feature type="transmembrane region" description="Helical" evidence="10">
    <location>
        <begin position="373"/>
        <end position="393"/>
    </location>
</feature>
<comment type="subcellular location">
    <subcellularLocation>
        <location evidence="1">Cell membrane</location>
        <topology evidence="1">Multi-pass membrane protein</topology>
    </subcellularLocation>
</comment>
<dbReference type="PANTHER" id="PTHR10110:SF86">
    <property type="entry name" value="SODIUM_HYDROGEN EXCHANGER 7"/>
    <property type="match status" value="1"/>
</dbReference>
<evidence type="ECO:0000259" key="13">
    <source>
        <dbReference type="Pfam" id="PF00999"/>
    </source>
</evidence>
<dbReference type="SUPFAM" id="SSF51206">
    <property type="entry name" value="cAMP-binding domain-like"/>
    <property type="match status" value="1"/>
</dbReference>
<evidence type="ECO:0000256" key="3">
    <source>
        <dbReference type="ARBA" id="ARBA00022475"/>
    </source>
</evidence>
<keyword evidence="8 10" id="KW-0472">Membrane</keyword>
<feature type="domain" description="Cyclic nucleotide-binding" evidence="11">
    <location>
        <begin position="995"/>
        <end position="1095"/>
    </location>
</feature>
<sequence length="1216" mass="138216">MLHGGKLTSSSHVLVLLIVGMILSAIVELFRYWSTQDCLRGVWMISSNGATETGMDISYLYFGLLPLLLFKPSLEIDGTFFIRNVDTILLQGIFSLFAMTGLMTLVITLFINPFFEIAQDSTGFPSYGEFKSFAFSGLLAVIIVNVDSKFVLNLLNEVGAGKQALSQHIDNGSWVASVMATILFEVFRICVQANENWDHNQWLSALTYKIVLSPFIGLIMGKMMSAIMNRIINDVLAEVLLVMSCIYFTVGIAEFLGLCGPLAVFLLNFVMDHSAISKEGEEVLKQFLDSAAFFAAVYLGGTCGFIWMEELIDEIEFINRDYDDVPFTWKYIAKDFFWIFVLYICFILFRCLVIYFTSRVLNNKHIEMKQAMFMSWGELPSSINMIFALIALLDPNLNWVTCGSSARYQPTDPFHSGRDIGSCEGDVFINALSLDRVVTKLGIYRISSVQRSTMNKAMGRIREDVHEALKTMRYDSFLADADWEAVMKNAHLSNPYTEYEVPLEHAHTMNRDRFRSRKLSLELTQDLRIVNPEYTMMLEEEKFDYHEARQRAMNALKTGFVKQRNKGHLTDEAVIVLKQAIDSVQSDHKSSQLVSTTMLKRNWKLYGIWPKLKSLIERQLYGDKKKDVRNPHNRKIMRKLFRFSFSPTFETIMQVVILLNVIQMVVEQYYQNLGDQITNASDIAVTEHIINMPSEDSVAGTSMTMSDQFEIYTEYNNQCNANIFCLRTIMEGLNYTFIIIYIFEVLLKVSVQGVKLYLKYAWHIFDLIIVIISVVETIAVAVLEATATDSNASENQGNAGSILKAIKFAKMIKSVRIFRLARLLRFAKTLVPVVLQYLNNRLSFKIRSGYDIGQGFVRASEELELSLDLIAGEKGESKEQMRRILNKTKSTIIRDLGLLQRDYPEIAVAVKTKTAIRNLINVMDDSIRRLQDSGILDDFEVRILHDQVNNLIKQLWLLPIEMETPDPENLFRNIHWVGDDKKLAAWLMEHSNICHFDLNEIIIQDDEEPDSIYLITKGLVKIVHGRYRHHKITDDSESEDEGGDDLDVDIDYASTGIVVGEMGVLLGENSRTSVVCETAVETYQIPVDIIHEAYEKFPKLLDTLWSVVGMKVAMPLMLKEPRYQGSTAEDLRRALASSYITNFSARSTFEVTKDISEVILLNGLITVGGEYIDAPALIRKPEEEVDSETIYFQENSVILIVKKSAQGVGKTGNSLK</sequence>
<evidence type="ECO:0000256" key="9">
    <source>
        <dbReference type="ARBA" id="ARBA00023201"/>
    </source>
</evidence>
<keyword evidence="7" id="KW-0406">Ion transport</keyword>
<keyword evidence="9" id="KW-0739">Sodium transport</keyword>
<feature type="domain" description="Ion transport" evidence="12">
    <location>
        <begin position="647"/>
        <end position="830"/>
    </location>
</feature>
<evidence type="ECO:0000256" key="5">
    <source>
        <dbReference type="ARBA" id="ARBA00022989"/>
    </source>
</evidence>
<dbReference type="InterPro" id="IPR014710">
    <property type="entry name" value="RmlC-like_jellyroll"/>
</dbReference>
<evidence type="ECO:0000313" key="15">
    <source>
        <dbReference type="Proteomes" id="UP001158576"/>
    </source>
</evidence>
<dbReference type="InterPro" id="IPR027359">
    <property type="entry name" value="Volt_channel_dom_sf"/>
</dbReference>
<feature type="transmembrane region" description="Helical" evidence="10">
    <location>
        <begin position="90"/>
        <end position="111"/>
    </location>
</feature>
<feature type="transmembrane region" description="Helical" evidence="10">
    <location>
        <begin position="763"/>
        <end position="783"/>
    </location>
</feature>
<feature type="domain" description="Cation/H+ exchanger transmembrane" evidence="13">
    <location>
        <begin position="13"/>
        <end position="393"/>
    </location>
</feature>
<dbReference type="PANTHER" id="PTHR10110">
    <property type="entry name" value="SODIUM/HYDROGEN EXCHANGER"/>
    <property type="match status" value="1"/>
</dbReference>
<feature type="transmembrane region" description="Helical" evidence="10">
    <location>
        <begin position="240"/>
        <end position="267"/>
    </location>
</feature>
<keyword evidence="5 10" id="KW-1133">Transmembrane helix</keyword>
<dbReference type="InterPro" id="IPR000595">
    <property type="entry name" value="cNMP-bd_dom"/>
</dbReference>
<keyword evidence="15" id="KW-1185">Reference proteome</keyword>
<gene>
    <name evidence="14" type="ORF">OKIOD_LOCUS1967</name>
</gene>
<feature type="transmembrane region" description="Helical" evidence="10">
    <location>
        <begin position="336"/>
        <end position="361"/>
    </location>
</feature>
<evidence type="ECO:0000256" key="1">
    <source>
        <dbReference type="ARBA" id="ARBA00004651"/>
    </source>
</evidence>
<accession>A0ABN7RW54</accession>
<feature type="transmembrane region" description="Helical" evidence="10">
    <location>
        <begin position="732"/>
        <end position="751"/>
    </location>
</feature>
<keyword evidence="2" id="KW-0813">Transport</keyword>
<dbReference type="InterPro" id="IPR005821">
    <property type="entry name" value="Ion_trans_dom"/>
</dbReference>
<dbReference type="SUPFAM" id="SSF81324">
    <property type="entry name" value="Voltage-gated potassium channels"/>
    <property type="match status" value="1"/>
</dbReference>
<evidence type="ECO:0000256" key="8">
    <source>
        <dbReference type="ARBA" id="ARBA00023136"/>
    </source>
</evidence>
<protein>
    <submittedName>
        <fullName evidence="14">Oidioi.mRNA.OKI2018_I69.PAR.g10409.t1.cds</fullName>
    </submittedName>
</protein>
<dbReference type="InterPro" id="IPR018490">
    <property type="entry name" value="cNMP-bd_dom_sf"/>
</dbReference>
<dbReference type="EMBL" id="OU015568">
    <property type="protein sequence ID" value="CAG5083566.1"/>
    <property type="molecule type" value="Genomic_DNA"/>
</dbReference>
<dbReference type="Gene3D" id="1.20.120.350">
    <property type="entry name" value="Voltage-gated potassium channels. Chain C"/>
    <property type="match status" value="1"/>
</dbReference>
<evidence type="ECO:0000256" key="10">
    <source>
        <dbReference type="SAM" id="Phobius"/>
    </source>
</evidence>
<dbReference type="Pfam" id="PF00520">
    <property type="entry name" value="Ion_trans"/>
    <property type="match status" value="1"/>
</dbReference>
<feature type="transmembrane region" description="Helical" evidence="10">
    <location>
        <begin position="12"/>
        <end position="33"/>
    </location>
</feature>
<dbReference type="InterPro" id="IPR018422">
    <property type="entry name" value="Cation/H_exchanger_CPA1"/>
</dbReference>
<dbReference type="Pfam" id="PF00999">
    <property type="entry name" value="Na_H_Exchanger"/>
    <property type="match status" value="1"/>
</dbReference>
<dbReference type="CDD" id="cd00038">
    <property type="entry name" value="CAP_ED"/>
    <property type="match status" value="1"/>
</dbReference>
<evidence type="ECO:0000256" key="4">
    <source>
        <dbReference type="ARBA" id="ARBA00022692"/>
    </source>
</evidence>
<feature type="transmembrane region" description="Helical" evidence="10">
    <location>
        <begin position="287"/>
        <end position="308"/>
    </location>
</feature>